<accession>N1RN58</accession>
<gene>
    <name evidence="1" type="ORF">FOC4_g10012478</name>
</gene>
<sequence>MTDAQHSDGESAEDEIVSLSAIRQLLFPDMPDLFFNAISKENLGLPSQFHWPSAYEWLKKVTVKFHSKGENACKDTEGKKSKQKGDVAQDVEPCTHRVMFDCAHTSELAVPLCGGEVKIPTGFLLQSKTNGRVPSNCRRCIIQGHLDRWTIEARLIAG</sequence>
<evidence type="ECO:0000313" key="2">
    <source>
        <dbReference type="Proteomes" id="UP000016929"/>
    </source>
</evidence>
<dbReference type="HOGENOM" id="CLU_1669442_0_0_1"/>
<dbReference type="EMBL" id="KB726554">
    <property type="protein sequence ID" value="EMT68073.1"/>
    <property type="molecule type" value="Genomic_DNA"/>
</dbReference>
<dbReference type="Proteomes" id="UP000016929">
    <property type="component" value="Unassembled WGS sequence"/>
</dbReference>
<dbReference type="OrthoDB" id="5056008at2759"/>
<keyword evidence="2" id="KW-1185">Reference proteome</keyword>
<reference evidence="2" key="1">
    <citation type="submission" date="2012-09" db="EMBL/GenBank/DDBJ databases">
        <title>Genome sequencing and comparative transcriptomics of race 1 and race 4 of banana pathogen: Fusarium oxysporum f. sp. cubense.</title>
        <authorList>
            <person name="Fang X."/>
            <person name="Huang J."/>
        </authorList>
    </citation>
    <scope>NUCLEOTIDE SEQUENCE [LARGE SCALE GENOMIC DNA]</scope>
    <source>
        <strain evidence="2">race 4</strain>
    </source>
</reference>
<proteinExistence type="predicted"/>
<organism evidence="1 2">
    <name type="scientific">Fusarium oxysporum f. sp. cubense (strain race 4)</name>
    <name type="common">Panama disease fungus</name>
    <dbReference type="NCBI Taxonomy" id="2502994"/>
    <lineage>
        <taxon>Eukaryota</taxon>
        <taxon>Fungi</taxon>
        <taxon>Dikarya</taxon>
        <taxon>Ascomycota</taxon>
        <taxon>Pezizomycotina</taxon>
        <taxon>Sordariomycetes</taxon>
        <taxon>Hypocreomycetidae</taxon>
        <taxon>Hypocreales</taxon>
        <taxon>Nectriaceae</taxon>
        <taxon>Fusarium</taxon>
        <taxon>Fusarium oxysporum species complex</taxon>
    </lineage>
</organism>
<reference evidence="2" key="2">
    <citation type="journal article" date="2014" name="PLoS ONE">
        <title>Genome and Transcriptome Analysis of the Fungal Pathogen Fusarium oxysporum f. sp. cubense Causing Banana Vascular Wilt Disease.</title>
        <authorList>
            <person name="Guo L."/>
            <person name="Han L."/>
            <person name="Yang L."/>
            <person name="Zeng H."/>
            <person name="Fan D."/>
            <person name="Zhu Y."/>
            <person name="Feng Y."/>
            <person name="Wang G."/>
            <person name="Peng C."/>
            <person name="Jiang X."/>
            <person name="Zhou D."/>
            <person name="Ni P."/>
            <person name="Liang C."/>
            <person name="Liu L."/>
            <person name="Wang J."/>
            <person name="Mao C."/>
            <person name="Fang X."/>
            <person name="Peng M."/>
            <person name="Huang J."/>
        </authorList>
    </citation>
    <scope>NUCLEOTIDE SEQUENCE [LARGE SCALE GENOMIC DNA]</scope>
    <source>
        <strain evidence="2">race 4</strain>
    </source>
</reference>
<name>N1RN58_FUSC4</name>
<protein>
    <submittedName>
        <fullName evidence="1">Uncharacterized protein</fullName>
    </submittedName>
</protein>
<dbReference type="AlphaFoldDB" id="N1RN58"/>
<evidence type="ECO:0000313" key="1">
    <source>
        <dbReference type="EMBL" id="EMT68073.1"/>
    </source>
</evidence>